<reference evidence="3" key="2">
    <citation type="submission" date="2015-01" db="EMBL/GenBank/DDBJ databases">
        <title>Evolutionary Origins and Diversification of the Mycorrhizal Mutualists.</title>
        <authorList>
            <consortium name="DOE Joint Genome Institute"/>
            <consortium name="Mycorrhizal Genomics Consortium"/>
            <person name="Kohler A."/>
            <person name="Kuo A."/>
            <person name="Nagy L.G."/>
            <person name="Floudas D."/>
            <person name="Copeland A."/>
            <person name="Barry K.W."/>
            <person name="Cichocki N."/>
            <person name="Veneault-Fourrey C."/>
            <person name="LaButti K."/>
            <person name="Lindquist E.A."/>
            <person name="Lipzen A."/>
            <person name="Lundell T."/>
            <person name="Morin E."/>
            <person name="Murat C."/>
            <person name="Riley R."/>
            <person name="Ohm R."/>
            <person name="Sun H."/>
            <person name="Tunlid A."/>
            <person name="Henrissat B."/>
            <person name="Grigoriev I.V."/>
            <person name="Hibbett D.S."/>
            <person name="Martin F."/>
        </authorList>
    </citation>
    <scope>NUCLEOTIDE SEQUENCE [LARGE SCALE GENOMIC DNA]</scope>
    <source>
        <strain evidence="3">MAFF 305830</strain>
    </source>
</reference>
<name>A0A0C3B2E3_SERVB</name>
<feature type="region of interest" description="Disordered" evidence="1">
    <location>
        <begin position="612"/>
        <end position="685"/>
    </location>
</feature>
<dbReference type="OrthoDB" id="4583at2759"/>
<dbReference type="GO" id="GO:0006656">
    <property type="term" value="P:phosphatidylcholine biosynthetic process"/>
    <property type="evidence" value="ECO:0007669"/>
    <property type="project" value="TreeGrafter"/>
</dbReference>
<feature type="region of interest" description="Disordered" evidence="1">
    <location>
        <begin position="749"/>
        <end position="775"/>
    </location>
</feature>
<dbReference type="GO" id="GO:0004608">
    <property type="term" value="F:phosphatidylethanolamine N-methyltransferase activity"/>
    <property type="evidence" value="ECO:0007669"/>
    <property type="project" value="TreeGrafter"/>
</dbReference>
<accession>A0A0C3B2E3</accession>
<reference evidence="2 3" key="1">
    <citation type="submission" date="2014-04" db="EMBL/GenBank/DDBJ databases">
        <authorList>
            <consortium name="DOE Joint Genome Institute"/>
            <person name="Kuo A."/>
            <person name="Zuccaro A."/>
            <person name="Kohler A."/>
            <person name="Nagy L.G."/>
            <person name="Floudas D."/>
            <person name="Copeland A."/>
            <person name="Barry K.W."/>
            <person name="Cichocki N."/>
            <person name="Veneault-Fourrey C."/>
            <person name="LaButti K."/>
            <person name="Lindquist E.A."/>
            <person name="Lipzen A."/>
            <person name="Lundell T."/>
            <person name="Morin E."/>
            <person name="Murat C."/>
            <person name="Sun H."/>
            <person name="Tunlid A."/>
            <person name="Henrissat B."/>
            <person name="Grigoriev I.V."/>
            <person name="Hibbett D.S."/>
            <person name="Martin F."/>
            <person name="Nordberg H.P."/>
            <person name="Cantor M.N."/>
            <person name="Hua S.X."/>
        </authorList>
    </citation>
    <scope>NUCLEOTIDE SEQUENCE [LARGE SCALE GENOMIC DNA]</scope>
    <source>
        <strain evidence="2 3">MAFF 305830</strain>
    </source>
</reference>
<evidence type="ECO:0000313" key="3">
    <source>
        <dbReference type="Proteomes" id="UP000054097"/>
    </source>
</evidence>
<proteinExistence type="predicted"/>
<keyword evidence="3" id="KW-1185">Reference proteome</keyword>
<evidence type="ECO:0000256" key="1">
    <source>
        <dbReference type="SAM" id="MobiDB-lite"/>
    </source>
</evidence>
<dbReference type="PANTHER" id="PTHR32138">
    <property type="entry name" value="PHOSPHATIDYLETHANOLAMINE N-METHYLTRANSFERASE"/>
    <property type="match status" value="1"/>
</dbReference>
<feature type="compositionally biased region" description="Low complexity" evidence="1">
    <location>
        <begin position="616"/>
        <end position="638"/>
    </location>
</feature>
<protein>
    <submittedName>
        <fullName evidence="2">Uncharacterized protein</fullName>
    </submittedName>
</protein>
<dbReference type="EMBL" id="KN824312">
    <property type="protein sequence ID" value="KIM25676.1"/>
    <property type="molecule type" value="Genomic_DNA"/>
</dbReference>
<dbReference type="Proteomes" id="UP000054097">
    <property type="component" value="Unassembled WGS sequence"/>
</dbReference>
<sequence length="775" mass="87830">MVQPQYPVTKVTKVTHPKRNGDVLKRFPPEIWAIFIAYACYGEQYMERLLSLLFVSPFWFNKILDCPILWAKIWINDSVEDPATTLGLFLSLSKSSSLSLRVSVPCRALESICSILEPHKHRIEETVLQPCASGYMVEDRQLSNTLDYLLQQLGPLTSLKAIDVATQKPIQLGKNFDLPPTLVSTGNWAISPSILHRAPKRIFQQRRLVVQTNELIDAGWGLSRMPHLDALWVHQDEREYIESTSVPIGHVNFNMTQLTRLRYHGQIHWVAERLLFSVRQTLQHLEIQIAIQDLEYATRCLETASALKSLVINVLALDSVFGSMSRRALHLPQSVANWKTRLTQSSESMVHSGNFGCRMLGVDDETLRGSLWTAFHHACPRITSLLQILPLESAAIQVFVMDQQYLDSQPTNRVLPLVPEEMWEARHPSDITEAMVAEAIIVDVMNSIPAGLQNSQDYAIYAMSSNPEGMLRFHWGEPIPVLWLAPLYHSRKGWVGIYPDGANATSVTTENSVGLWVPLYAEEWDGDIELPDRQIDESERAECGELVFQGFTLPWHTGHYELRHHADGSQNMAAEVRGVEIYLDRPERTDYDSLRQWLLKITCLALDSDPDLLPKSALSPTRRATSSRSSSQLTMTSTERSPPTPRDDMPLLSDEPISLVASPVDGSFSMGDPTSHDPSQDPSQDNFTFWRENGKPIERQAKRIAYAIEEALEVKLTPQEIMGQPNVCVITHRIRELLELQRQQKPILKDPTDLKSRPPTKRAPKRASTWHGNFR</sequence>
<organism evidence="2 3">
    <name type="scientific">Serendipita vermifera MAFF 305830</name>
    <dbReference type="NCBI Taxonomy" id="933852"/>
    <lineage>
        <taxon>Eukaryota</taxon>
        <taxon>Fungi</taxon>
        <taxon>Dikarya</taxon>
        <taxon>Basidiomycota</taxon>
        <taxon>Agaricomycotina</taxon>
        <taxon>Agaricomycetes</taxon>
        <taxon>Sebacinales</taxon>
        <taxon>Serendipitaceae</taxon>
        <taxon>Serendipita</taxon>
    </lineage>
</organism>
<gene>
    <name evidence="2" type="ORF">M408DRAFT_26001</name>
</gene>
<dbReference type="STRING" id="933852.A0A0C3B2E3"/>
<dbReference type="HOGENOM" id="CLU_394912_0_0_1"/>
<dbReference type="AlphaFoldDB" id="A0A0C3B2E3"/>
<dbReference type="PANTHER" id="PTHR32138:SF0">
    <property type="entry name" value="PHOSPHATIDYLETHANOLAMINE N-METHYLTRANSFERASE"/>
    <property type="match status" value="1"/>
</dbReference>
<evidence type="ECO:0000313" key="2">
    <source>
        <dbReference type="EMBL" id="KIM25676.1"/>
    </source>
</evidence>